<comment type="caution">
    <text evidence="1">The sequence shown here is derived from an EMBL/GenBank/DDBJ whole genome shotgun (WGS) entry which is preliminary data.</text>
</comment>
<organism evidence="1 2">
    <name type="scientific">Sphingorhabdus buctiana</name>
    <dbReference type="NCBI Taxonomy" id="1508805"/>
    <lineage>
        <taxon>Bacteria</taxon>
        <taxon>Pseudomonadati</taxon>
        <taxon>Pseudomonadota</taxon>
        <taxon>Alphaproteobacteria</taxon>
        <taxon>Sphingomonadales</taxon>
        <taxon>Sphingomonadaceae</taxon>
        <taxon>Sphingorhabdus</taxon>
    </lineage>
</organism>
<dbReference type="Proteomes" id="UP001597215">
    <property type="component" value="Unassembled WGS sequence"/>
</dbReference>
<dbReference type="EMBL" id="JBHUEL010000005">
    <property type="protein sequence ID" value="MFD1766609.1"/>
    <property type="molecule type" value="Genomic_DNA"/>
</dbReference>
<name>A0ABW4MC33_9SPHN</name>
<gene>
    <name evidence="1" type="ORF">ACFSAG_07110</name>
</gene>
<accession>A0ABW4MC33</accession>
<protein>
    <submittedName>
        <fullName evidence="1">DUF5818 domain-containing protein</fullName>
    </submittedName>
</protein>
<evidence type="ECO:0000313" key="1">
    <source>
        <dbReference type="EMBL" id="MFD1766609.1"/>
    </source>
</evidence>
<dbReference type="InterPro" id="IPR043856">
    <property type="entry name" value="DUF5818"/>
</dbReference>
<proteinExistence type="predicted"/>
<keyword evidence="2" id="KW-1185">Reference proteome</keyword>
<dbReference type="Pfam" id="PF19135">
    <property type="entry name" value="DUF5818"/>
    <property type="match status" value="1"/>
</dbReference>
<reference evidence="2" key="1">
    <citation type="journal article" date="2019" name="Int. J. Syst. Evol. Microbiol.">
        <title>The Global Catalogue of Microorganisms (GCM) 10K type strain sequencing project: providing services to taxonomists for standard genome sequencing and annotation.</title>
        <authorList>
            <consortium name="The Broad Institute Genomics Platform"/>
            <consortium name="The Broad Institute Genome Sequencing Center for Infectious Disease"/>
            <person name="Wu L."/>
            <person name="Ma J."/>
        </authorList>
    </citation>
    <scope>NUCLEOTIDE SEQUENCE [LARGE SCALE GENOMIC DNA]</scope>
    <source>
        <strain evidence="2">CGMCC 1.12449</strain>
    </source>
</reference>
<sequence>MGRIRVSGILSRGRRGLFLTTTDEVVWIIESEEPECEFVGSAVIVEGVVAGRDRLRAETGLDRSDRSHSYQAARFPAFLMSITFPPLR</sequence>
<dbReference type="RefSeq" id="WP_234782575.1">
    <property type="nucleotide sequence ID" value="NZ_JBHUEL010000005.1"/>
</dbReference>
<evidence type="ECO:0000313" key="2">
    <source>
        <dbReference type="Proteomes" id="UP001597215"/>
    </source>
</evidence>